<dbReference type="PROSITE" id="PS00149">
    <property type="entry name" value="SULFATASE_2"/>
    <property type="match status" value="1"/>
</dbReference>
<evidence type="ECO:0000313" key="10">
    <source>
        <dbReference type="Proteomes" id="UP000244527"/>
    </source>
</evidence>
<feature type="domain" description="Sulfatase N-terminal" evidence="8">
    <location>
        <begin position="49"/>
        <end position="351"/>
    </location>
</feature>
<sequence>MNKLIMKKRNLLLIIAMTIFSVSCSLLAKKDTDRSTTNTVAQKDSKSQPNVIFILVDDMGFGDVGYNGSEIATPNLDKMARKGMTLNRNYVYPICSPTRASLLTGQNPLYYGIDGPISDDNGLPIDLKIMPEYFKDLGYQTFMVGKWHLGIGNTDYWPISRGFDSHYGFLGGSIDYYTHVYSGGLDWQREGVSLREEGHATDLFTAEAKKIINDRDPNNPFFLYLAYNAPHTPLQTTPKNSGLNKDVTPGNRYVYAEMVTQVDDGIGQIIEALENQGILENTIVVFSSDNGGLLSLGSNNGELRGGKGSPWEGGMRVPGLIMWSNHITAGQVLDQQIAIQDWLPTLLDAVGGESSPLEIQSGQTMWSAINSGIKIERNPLIIGSASGKAVFDWPWKLVREGDDGEHQLYNVLEDPYEKENLAQVKPEILTRLETVLAALPNVPTRRTVDEKASSANGSIKKTHKSQGRNIDYEAREKETREPWAEAALKGNN</sequence>
<evidence type="ECO:0000256" key="6">
    <source>
        <dbReference type="SAM" id="MobiDB-lite"/>
    </source>
</evidence>
<dbReference type="OrthoDB" id="9765065at2"/>
<evidence type="ECO:0000256" key="2">
    <source>
        <dbReference type="ARBA" id="ARBA00022723"/>
    </source>
</evidence>
<dbReference type="Gene3D" id="3.40.720.10">
    <property type="entry name" value="Alkaline Phosphatase, subunit A"/>
    <property type="match status" value="1"/>
</dbReference>
<evidence type="ECO:0000313" key="9">
    <source>
        <dbReference type="EMBL" id="AWG21929.1"/>
    </source>
</evidence>
<dbReference type="GO" id="GO:0008484">
    <property type="term" value="F:sulfuric ester hydrolase activity"/>
    <property type="evidence" value="ECO:0007669"/>
    <property type="project" value="InterPro"/>
</dbReference>
<feature type="region of interest" description="Disordered" evidence="6">
    <location>
        <begin position="447"/>
        <end position="492"/>
    </location>
</feature>
<dbReference type="GO" id="GO:0046872">
    <property type="term" value="F:metal ion binding"/>
    <property type="evidence" value="ECO:0007669"/>
    <property type="project" value="UniProtKB-KW"/>
</dbReference>
<reference evidence="9 10" key="1">
    <citation type="submission" date="2017-04" db="EMBL/GenBank/DDBJ databases">
        <title>Compelte genome sequence of WV33.</title>
        <authorList>
            <person name="Lee P.C."/>
        </authorList>
    </citation>
    <scope>NUCLEOTIDE SEQUENCE [LARGE SCALE GENOMIC DNA]</scope>
    <source>
        <strain evidence="9 10">WV33</strain>
    </source>
</reference>
<feature type="signal peptide" evidence="7">
    <location>
        <begin position="1"/>
        <end position="28"/>
    </location>
</feature>
<keyword evidence="4" id="KW-0106">Calcium</keyword>
<dbReference type="CDD" id="cd16029">
    <property type="entry name" value="4-S"/>
    <property type="match status" value="1"/>
</dbReference>
<dbReference type="EMBL" id="CP020918">
    <property type="protein sequence ID" value="AWG21929.1"/>
    <property type="molecule type" value="Genomic_DNA"/>
</dbReference>
<name>A0A2S1LDV4_9FLAO</name>
<dbReference type="PANTHER" id="PTHR10342:SF274">
    <property type="entry name" value="ARYLSULFATASE B"/>
    <property type="match status" value="1"/>
</dbReference>
<dbReference type="InterPro" id="IPR047115">
    <property type="entry name" value="ARSB"/>
</dbReference>
<keyword evidence="5" id="KW-0325">Glycoprotein</keyword>
<evidence type="ECO:0000256" key="5">
    <source>
        <dbReference type="ARBA" id="ARBA00023180"/>
    </source>
</evidence>
<dbReference type="AlphaFoldDB" id="A0A2S1LDV4"/>
<feature type="chain" id="PRO_5015471466" description="Sulfatase N-terminal domain-containing protein" evidence="7">
    <location>
        <begin position="29"/>
        <end position="492"/>
    </location>
</feature>
<feature type="compositionally biased region" description="Basic and acidic residues" evidence="6">
    <location>
        <begin position="470"/>
        <end position="483"/>
    </location>
</feature>
<gene>
    <name evidence="9" type="ORF">FFWV33_10530</name>
</gene>
<dbReference type="PANTHER" id="PTHR10342">
    <property type="entry name" value="ARYLSULFATASE"/>
    <property type="match status" value="1"/>
</dbReference>
<organism evidence="9 10">
    <name type="scientific">Flavobacterium faecale</name>
    <dbReference type="NCBI Taxonomy" id="1355330"/>
    <lineage>
        <taxon>Bacteria</taxon>
        <taxon>Pseudomonadati</taxon>
        <taxon>Bacteroidota</taxon>
        <taxon>Flavobacteriia</taxon>
        <taxon>Flavobacteriales</taxon>
        <taxon>Flavobacteriaceae</taxon>
        <taxon>Flavobacterium</taxon>
    </lineage>
</organism>
<evidence type="ECO:0000259" key="8">
    <source>
        <dbReference type="Pfam" id="PF00884"/>
    </source>
</evidence>
<keyword evidence="2" id="KW-0479">Metal-binding</keyword>
<dbReference type="KEGG" id="ffa:FFWV33_10530"/>
<proteinExistence type="inferred from homology"/>
<dbReference type="InterPro" id="IPR000917">
    <property type="entry name" value="Sulfatase_N"/>
</dbReference>
<evidence type="ECO:0000256" key="1">
    <source>
        <dbReference type="ARBA" id="ARBA00008779"/>
    </source>
</evidence>
<dbReference type="InterPro" id="IPR024607">
    <property type="entry name" value="Sulfatase_CS"/>
</dbReference>
<dbReference type="SUPFAM" id="SSF53649">
    <property type="entry name" value="Alkaline phosphatase-like"/>
    <property type="match status" value="1"/>
</dbReference>
<dbReference type="InterPro" id="IPR017850">
    <property type="entry name" value="Alkaline_phosphatase_core_sf"/>
</dbReference>
<dbReference type="Proteomes" id="UP000244527">
    <property type="component" value="Chromosome"/>
</dbReference>
<dbReference type="Gene3D" id="3.30.1120.10">
    <property type="match status" value="1"/>
</dbReference>
<dbReference type="Pfam" id="PF00884">
    <property type="entry name" value="Sulfatase"/>
    <property type="match status" value="1"/>
</dbReference>
<keyword evidence="7" id="KW-0732">Signal</keyword>
<protein>
    <recommendedName>
        <fullName evidence="8">Sulfatase N-terminal domain-containing protein</fullName>
    </recommendedName>
</protein>
<evidence type="ECO:0000256" key="7">
    <source>
        <dbReference type="SAM" id="SignalP"/>
    </source>
</evidence>
<dbReference type="PROSITE" id="PS51257">
    <property type="entry name" value="PROKAR_LIPOPROTEIN"/>
    <property type="match status" value="1"/>
</dbReference>
<dbReference type="PROSITE" id="PS00523">
    <property type="entry name" value="SULFATASE_1"/>
    <property type="match status" value="1"/>
</dbReference>
<evidence type="ECO:0000256" key="3">
    <source>
        <dbReference type="ARBA" id="ARBA00022801"/>
    </source>
</evidence>
<comment type="similarity">
    <text evidence="1">Belongs to the sulfatase family.</text>
</comment>
<dbReference type="RefSeq" id="WP_108740863.1">
    <property type="nucleotide sequence ID" value="NZ_CP020918.1"/>
</dbReference>
<evidence type="ECO:0000256" key="4">
    <source>
        <dbReference type="ARBA" id="ARBA00022837"/>
    </source>
</evidence>
<accession>A0A2S1LDV4</accession>
<keyword evidence="10" id="KW-1185">Reference proteome</keyword>
<keyword evidence="3" id="KW-0378">Hydrolase</keyword>